<keyword evidence="1" id="KW-0472">Membrane</keyword>
<organism evidence="2 3">
    <name type="scientific">Cedecea neteri</name>
    <dbReference type="NCBI Taxonomy" id="158822"/>
    <lineage>
        <taxon>Bacteria</taxon>
        <taxon>Pseudomonadati</taxon>
        <taxon>Pseudomonadota</taxon>
        <taxon>Gammaproteobacteria</taxon>
        <taxon>Enterobacterales</taxon>
        <taxon>Enterobacteriaceae</taxon>
        <taxon>Cedecea</taxon>
    </lineage>
</organism>
<evidence type="ECO:0000313" key="3">
    <source>
        <dbReference type="Proteomes" id="UP000251197"/>
    </source>
</evidence>
<name>A0A2X2SYI9_9ENTR</name>
<gene>
    <name evidence="2" type="ORF">NCTC12120_01907</name>
</gene>
<dbReference type="PROSITE" id="PS51257">
    <property type="entry name" value="PROKAR_LIPOPROTEIN"/>
    <property type="match status" value="1"/>
</dbReference>
<reference evidence="2 3" key="1">
    <citation type="submission" date="2018-06" db="EMBL/GenBank/DDBJ databases">
        <authorList>
            <consortium name="Pathogen Informatics"/>
            <person name="Doyle S."/>
        </authorList>
    </citation>
    <scope>NUCLEOTIDE SEQUENCE [LARGE SCALE GENOMIC DNA]</scope>
    <source>
        <strain evidence="2 3">NCTC12120</strain>
    </source>
</reference>
<sequence length="108" mass="12626">MSWERQKSTISTKPEEPSFLLWMMLGVFALVGCVLLFVLHANKLAGPLQTFNLWVVTACPAVVWFFFVCLRGWLYNNAFDRHEFEANEAEYAQQQWDGVVWTQYRSIT</sequence>
<feature type="transmembrane region" description="Helical" evidence="1">
    <location>
        <begin position="51"/>
        <end position="74"/>
    </location>
</feature>
<protein>
    <submittedName>
        <fullName evidence="2">Uncharacterized protein</fullName>
    </submittedName>
</protein>
<evidence type="ECO:0000313" key="2">
    <source>
        <dbReference type="EMBL" id="SQA98056.1"/>
    </source>
</evidence>
<proteinExistence type="predicted"/>
<evidence type="ECO:0000256" key="1">
    <source>
        <dbReference type="SAM" id="Phobius"/>
    </source>
</evidence>
<dbReference type="EMBL" id="UAVU01000003">
    <property type="protein sequence ID" value="SQA98056.1"/>
    <property type="molecule type" value="Genomic_DNA"/>
</dbReference>
<accession>A0A2X2SYI9</accession>
<feature type="transmembrane region" description="Helical" evidence="1">
    <location>
        <begin position="20"/>
        <end position="39"/>
    </location>
</feature>
<keyword evidence="1" id="KW-0812">Transmembrane</keyword>
<keyword evidence="1" id="KW-1133">Transmembrane helix</keyword>
<dbReference type="Proteomes" id="UP000251197">
    <property type="component" value="Unassembled WGS sequence"/>
</dbReference>
<dbReference type="AlphaFoldDB" id="A0A2X2SYI9"/>